<dbReference type="SUPFAM" id="SSF56112">
    <property type="entry name" value="Protein kinase-like (PK-like)"/>
    <property type="match status" value="1"/>
</dbReference>
<evidence type="ECO:0000313" key="3">
    <source>
        <dbReference type="Proteomes" id="UP000749646"/>
    </source>
</evidence>
<dbReference type="InterPro" id="IPR050910">
    <property type="entry name" value="JMJD6_ArgDemeth/LysHydrox"/>
</dbReference>
<organism evidence="2 3">
    <name type="scientific">Modicella reniformis</name>
    <dbReference type="NCBI Taxonomy" id="1440133"/>
    <lineage>
        <taxon>Eukaryota</taxon>
        <taxon>Fungi</taxon>
        <taxon>Fungi incertae sedis</taxon>
        <taxon>Mucoromycota</taxon>
        <taxon>Mortierellomycotina</taxon>
        <taxon>Mortierellomycetes</taxon>
        <taxon>Mortierellales</taxon>
        <taxon>Mortierellaceae</taxon>
        <taxon>Modicella</taxon>
    </lineage>
</organism>
<feature type="domain" description="JmjC" evidence="1">
    <location>
        <begin position="1"/>
        <end position="66"/>
    </location>
</feature>
<protein>
    <recommendedName>
        <fullName evidence="1">JmjC domain-containing protein</fullName>
    </recommendedName>
</protein>
<accession>A0A9P6IJW0</accession>
<dbReference type="Gene3D" id="3.90.1200.10">
    <property type="match status" value="1"/>
</dbReference>
<reference evidence="2" key="1">
    <citation type="journal article" date="2020" name="Fungal Divers.">
        <title>Resolving the Mortierellaceae phylogeny through synthesis of multi-gene phylogenetics and phylogenomics.</title>
        <authorList>
            <person name="Vandepol N."/>
            <person name="Liber J."/>
            <person name="Desiro A."/>
            <person name="Na H."/>
            <person name="Kennedy M."/>
            <person name="Barry K."/>
            <person name="Grigoriev I.V."/>
            <person name="Miller A.N."/>
            <person name="O'Donnell K."/>
            <person name="Stajich J.E."/>
            <person name="Bonito G."/>
        </authorList>
    </citation>
    <scope>NUCLEOTIDE SEQUENCE</scope>
    <source>
        <strain evidence="2">MES-2147</strain>
    </source>
</reference>
<sequence length="512" mass="58478">WYLDVYPILEPEARPLEIVQRPGQTIFVPTGWWHMVLNMNDTVAVTQNFADETNLPQVKHAMLADSKELSQIHRWEFLEKEIPKLRPDLAPIVCPSPQEQLLNSFKQQESWLDPTLPDWEIKWQERARDVLKRCIDVSNPGKVIPITFEKNMCFISDAGFLKFFTPFDNGHDSFLSEVESNQILLAFSENRTHSPVLSFPKMLGHGYLLDTDQVAEPSHWRWPYIVTENGLCRDGADHQTSSGSPLFGLAQDYLMPDDDNGYHNLLPLVMRTLRYLHTLDTTQVQQDIPQAQAIRTVMDRRLESAVTNHARWRVFPRHLVKSLASYLPDDSTQVFDPKANGDAVASIVHGDVNLGNILGYLDSSLPSEVTLSDDSDSDSDDDPLIHEAGYCLYNDNKTFSATTLIDFGDASFLSDPLIDIVSVFVTILSCRRDHEGYTDCLLDYWRDWNKTNNKNNNNNNNNTTLARRCMWHVLLWPSEGLSLHLVRCVPGIGEMSTWEQVEEAVFGWWSAL</sequence>
<dbReference type="Gene3D" id="2.60.120.650">
    <property type="entry name" value="Cupin"/>
    <property type="match status" value="1"/>
</dbReference>
<comment type="caution">
    <text evidence="2">The sequence shown here is derived from an EMBL/GenBank/DDBJ whole genome shotgun (WGS) entry which is preliminary data.</text>
</comment>
<evidence type="ECO:0000313" key="2">
    <source>
        <dbReference type="EMBL" id="KAF9930519.1"/>
    </source>
</evidence>
<dbReference type="SUPFAM" id="SSF51197">
    <property type="entry name" value="Clavaminate synthase-like"/>
    <property type="match status" value="1"/>
</dbReference>
<dbReference type="Pfam" id="PF02373">
    <property type="entry name" value="JmjC"/>
    <property type="match status" value="1"/>
</dbReference>
<dbReference type="InterPro" id="IPR003347">
    <property type="entry name" value="JmjC_dom"/>
</dbReference>
<name>A0A9P6IJW0_9FUNG</name>
<dbReference type="PROSITE" id="PS51184">
    <property type="entry name" value="JMJC"/>
    <property type="match status" value="1"/>
</dbReference>
<keyword evidence="3" id="KW-1185">Reference proteome</keyword>
<dbReference type="PANTHER" id="PTHR12480">
    <property type="entry name" value="ARGININE DEMETHYLASE AND LYSYL-HYDROXYLASE JMJD"/>
    <property type="match status" value="1"/>
</dbReference>
<gene>
    <name evidence="2" type="ORF">BGZ65_005320</name>
</gene>
<feature type="non-terminal residue" evidence="2">
    <location>
        <position position="512"/>
    </location>
</feature>
<dbReference type="EMBL" id="JAAAHW010010113">
    <property type="protein sequence ID" value="KAF9930519.1"/>
    <property type="molecule type" value="Genomic_DNA"/>
</dbReference>
<evidence type="ECO:0000259" key="1">
    <source>
        <dbReference type="PROSITE" id="PS51184"/>
    </source>
</evidence>
<dbReference type="InterPro" id="IPR011009">
    <property type="entry name" value="Kinase-like_dom_sf"/>
</dbReference>
<dbReference type="AlphaFoldDB" id="A0A9P6IJW0"/>
<dbReference type="OrthoDB" id="424465at2759"/>
<proteinExistence type="predicted"/>
<dbReference type="Proteomes" id="UP000749646">
    <property type="component" value="Unassembled WGS sequence"/>
</dbReference>